<feature type="region of interest" description="Disordered" evidence="1">
    <location>
        <begin position="1"/>
        <end position="51"/>
    </location>
</feature>
<dbReference type="Proteomes" id="UP001283361">
    <property type="component" value="Unassembled WGS sequence"/>
</dbReference>
<organism evidence="2 3">
    <name type="scientific">Elysia crispata</name>
    <name type="common">lettuce slug</name>
    <dbReference type="NCBI Taxonomy" id="231223"/>
    <lineage>
        <taxon>Eukaryota</taxon>
        <taxon>Metazoa</taxon>
        <taxon>Spiralia</taxon>
        <taxon>Lophotrochozoa</taxon>
        <taxon>Mollusca</taxon>
        <taxon>Gastropoda</taxon>
        <taxon>Heterobranchia</taxon>
        <taxon>Euthyneura</taxon>
        <taxon>Panpulmonata</taxon>
        <taxon>Sacoglossa</taxon>
        <taxon>Placobranchoidea</taxon>
        <taxon>Plakobranchidae</taxon>
        <taxon>Elysia</taxon>
    </lineage>
</organism>
<accession>A0AAE1CNK5</accession>
<dbReference type="AlphaFoldDB" id="A0AAE1CNK5"/>
<evidence type="ECO:0000313" key="2">
    <source>
        <dbReference type="EMBL" id="KAK3722335.1"/>
    </source>
</evidence>
<reference evidence="2" key="1">
    <citation type="journal article" date="2023" name="G3 (Bethesda)">
        <title>A reference genome for the long-term kleptoplast-retaining sea slug Elysia crispata morphotype clarki.</title>
        <authorList>
            <person name="Eastman K.E."/>
            <person name="Pendleton A.L."/>
            <person name="Shaikh M.A."/>
            <person name="Suttiyut T."/>
            <person name="Ogas R."/>
            <person name="Tomko P."/>
            <person name="Gavelis G."/>
            <person name="Widhalm J.R."/>
            <person name="Wisecaver J.H."/>
        </authorList>
    </citation>
    <scope>NUCLEOTIDE SEQUENCE</scope>
    <source>
        <strain evidence="2">ECLA1</strain>
    </source>
</reference>
<comment type="caution">
    <text evidence="2">The sequence shown here is derived from an EMBL/GenBank/DDBJ whole genome shotgun (WGS) entry which is preliminary data.</text>
</comment>
<sequence>MERVARSILNQLMSQRNEREEHSGHSKVQGQGEDENTSTLTATEANIRSPSPLDLVTRHMRSSRHQCPALGGSWCRNQVFTGEGCSEPAATMVSRGRSKPDLYDAPIPLRRSVNNY</sequence>
<proteinExistence type="predicted"/>
<dbReference type="EMBL" id="JAWDGP010007375">
    <property type="protein sequence ID" value="KAK3722335.1"/>
    <property type="molecule type" value="Genomic_DNA"/>
</dbReference>
<evidence type="ECO:0000256" key="1">
    <source>
        <dbReference type="SAM" id="MobiDB-lite"/>
    </source>
</evidence>
<protein>
    <submittedName>
        <fullName evidence="2">Uncharacterized protein</fullName>
    </submittedName>
</protein>
<keyword evidence="3" id="KW-1185">Reference proteome</keyword>
<gene>
    <name evidence="2" type="ORF">RRG08_041940</name>
</gene>
<evidence type="ECO:0000313" key="3">
    <source>
        <dbReference type="Proteomes" id="UP001283361"/>
    </source>
</evidence>
<feature type="compositionally biased region" description="Polar residues" evidence="1">
    <location>
        <begin position="37"/>
        <end position="49"/>
    </location>
</feature>
<name>A0AAE1CNK5_9GAST</name>